<dbReference type="EMBL" id="VKHS01000034">
    <property type="protein sequence ID" value="MBB0228572.1"/>
    <property type="molecule type" value="Genomic_DNA"/>
</dbReference>
<comment type="caution">
    <text evidence="1">The sequence shown here is derived from an EMBL/GenBank/DDBJ whole genome shotgun (WGS) entry which is preliminary data.</text>
</comment>
<evidence type="ECO:0000313" key="1">
    <source>
        <dbReference type="EMBL" id="MBB0228572.1"/>
    </source>
</evidence>
<gene>
    <name evidence="1" type="ORF">FOE67_03365</name>
</gene>
<name>A0A7W3T0B6_9ACTN</name>
<reference evidence="2" key="1">
    <citation type="submission" date="2019-10" db="EMBL/GenBank/DDBJ databases">
        <title>Streptomyces sp. nov., a novel actinobacterium isolated from alkaline environment.</title>
        <authorList>
            <person name="Golinska P."/>
        </authorList>
    </citation>
    <scope>NUCLEOTIDE SEQUENCE [LARGE SCALE GENOMIC DNA]</scope>
    <source>
        <strain evidence="2">DSM 42108</strain>
    </source>
</reference>
<dbReference type="AlphaFoldDB" id="A0A7W3T0B6"/>
<proteinExistence type="predicted"/>
<sequence>MDLKIAHTSPEALRERNEITTVHTGHDDPDYEDGAVLPADAWQPLTDEHLTAVTADRHTPDHALVELVALPVGAAPTHLADLVAPLGDPDAVHLGRSHSPADARTTTCNGDGGQRIGLHIDNWDRHLLAARHRSRRRLCYNLGPGDRHLLLATIDIRTICRALQSTPDHQPHTDDFRRYIATGHTTHCVRIRIHPGEGYIAPTELFPHDGATHKEPHPSTTAHWLGHWPANVLERLI</sequence>
<accession>A0A7W3T0B6</accession>
<dbReference type="Proteomes" id="UP000530234">
    <property type="component" value="Unassembled WGS sequence"/>
</dbReference>
<evidence type="ECO:0000313" key="2">
    <source>
        <dbReference type="Proteomes" id="UP000530234"/>
    </source>
</evidence>
<protein>
    <submittedName>
        <fullName evidence="1">Uncharacterized protein</fullName>
    </submittedName>
</protein>
<keyword evidence="2" id="KW-1185">Reference proteome</keyword>
<organism evidence="1 2">
    <name type="scientific">Streptomyces calidiresistens</name>
    <dbReference type="NCBI Taxonomy" id="1485586"/>
    <lineage>
        <taxon>Bacteria</taxon>
        <taxon>Bacillati</taxon>
        <taxon>Actinomycetota</taxon>
        <taxon>Actinomycetes</taxon>
        <taxon>Kitasatosporales</taxon>
        <taxon>Streptomycetaceae</taxon>
        <taxon>Streptomyces</taxon>
    </lineage>
</organism>